<gene>
    <name evidence="1" type="ORF">GCM10007971_26450</name>
</gene>
<dbReference type="EMBL" id="BMOS01000020">
    <property type="protein sequence ID" value="GGN61422.1"/>
    <property type="molecule type" value="Genomic_DNA"/>
</dbReference>
<dbReference type="InterPro" id="IPR011852">
    <property type="entry name" value="TRAP_TAXI"/>
</dbReference>
<comment type="caution">
    <text evidence="1">The sequence shown here is derived from an EMBL/GenBank/DDBJ whole genome shotgun (WGS) entry which is preliminary data.</text>
</comment>
<dbReference type="PANTHER" id="PTHR42941:SF1">
    <property type="entry name" value="SLL1037 PROTEIN"/>
    <property type="match status" value="1"/>
</dbReference>
<dbReference type="PANTHER" id="PTHR42941">
    <property type="entry name" value="SLL1037 PROTEIN"/>
    <property type="match status" value="1"/>
</dbReference>
<proteinExistence type="predicted"/>
<evidence type="ECO:0000313" key="2">
    <source>
        <dbReference type="Proteomes" id="UP000624041"/>
    </source>
</evidence>
<dbReference type="RefSeq" id="WP_188858074.1">
    <property type="nucleotide sequence ID" value="NZ_BMOS01000020.1"/>
</dbReference>
<name>A0A917Y1V0_9BACI</name>
<dbReference type="Pfam" id="PF16868">
    <property type="entry name" value="NMT1_3"/>
    <property type="match status" value="1"/>
</dbReference>
<reference evidence="1" key="1">
    <citation type="journal article" date="2014" name="Int. J. Syst. Evol. Microbiol.">
        <title>Complete genome sequence of Corynebacterium casei LMG S-19264T (=DSM 44701T), isolated from a smear-ripened cheese.</title>
        <authorList>
            <consortium name="US DOE Joint Genome Institute (JGI-PGF)"/>
            <person name="Walter F."/>
            <person name="Albersmeier A."/>
            <person name="Kalinowski J."/>
            <person name="Ruckert C."/>
        </authorList>
    </citation>
    <scope>NUCLEOTIDE SEQUENCE</scope>
    <source>
        <strain evidence="1">JCM 17251</strain>
    </source>
</reference>
<dbReference type="NCBIfam" id="TIGR02122">
    <property type="entry name" value="TRAP_TAXI"/>
    <property type="match status" value="1"/>
</dbReference>
<reference evidence="1" key="2">
    <citation type="submission" date="2020-09" db="EMBL/GenBank/DDBJ databases">
        <authorList>
            <person name="Sun Q."/>
            <person name="Ohkuma M."/>
        </authorList>
    </citation>
    <scope>NUCLEOTIDE SEQUENCE</scope>
    <source>
        <strain evidence="1">JCM 17251</strain>
    </source>
</reference>
<dbReference type="AlphaFoldDB" id="A0A917Y1V0"/>
<accession>A0A917Y1V0</accession>
<protein>
    <submittedName>
        <fullName evidence="1">C4-dicarboxylate ABC transporter substrate-binding protein</fullName>
    </submittedName>
</protein>
<keyword evidence="2" id="KW-1185">Reference proteome</keyword>
<dbReference type="Proteomes" id="UP000624041">
    <property type="component" value="Unassembled WGS sequence"/>
</dbReference>
<sequence length="335" mass="36534">MKNVWKVSIILLGFLLLVACGSETSSKKPNEQNTQLTTTIKGGRTGGAWAVFTEGIAESIRREHGGSFITVEPGSIIENPLMVGTGRVPFGLSYSMTAYAAYKGLEPYNQAFRDIRAVSVVVPANYYQLFTREELGVTSVEDLLENGPLHISVNQQGSAGEVITREILRFYGVTYEDIISEGGSVEFLSGSMAFELMADGRLDAAGNAESAPSSNIIEAATMTDLNMISFDEEMIQTVADNLGMEPNTIPAGTYDFLTEDARTVSTPAILMVHKDVSEEEVYAVTKSIYNNLDFLDTVHEEFKALTKRNMSNVGALPLHPGAEKFFKEKGLLKNN</sequence>
<dbReference type="CDD" id="cd13520">
    <property type="entry name" value="PBP2_TAXI_TRAP"/>
    <property type="match status" value="1"/>
</dbReference>
<dbReference type="Gene3D" id="3.40.190.10">
    <property type="entry name" value="Periplasmic binding protein-like II"/>
    <property type="match status" value="2"/>
</dbReference>
<evidence type="ECO:0000313" key="1">
    <source>
        <dbReference type="EMBL" id="GGN61422.1"/>
    </source>
</evidence>
<dbReference type="PROSITE" id="PS51257">
    <property type="entry name" value="PROKAR_LIPOPROTEIN"/>
    <property type="match status" value="1"/>
</dbReference>
<dbReference type="SUPFAM" id="SSF53850">
    <property type="entry name" value="Periplasmic binding protein-like II"/>
    <property type="match status" value="1"/>
</dbReference>
<organism evidence="1 2">
    <name type="scientific">Oceanobacillus indicireducens</name>
    <dbReference type="NCBI Taxonomy" id="1004261"/>
    <lineage>
        <taxon>Bacteria</taxon>
        <taxon>Bacillati</taxon>
        <taxon>Bacillota</taxon>
        <taxon>Bacilli</taxon>
        <taxon>Bacillales</taxon>
        <taxon>Bacillaceae</taxon>
        <taxon>Oceanobacillus</taxon>
    </lineage>
</organism>